<dbReference type="RefSeq" id="WP_166399929.1">
    <property type="nucleotide sequence ID" value="NZ_JAANAS010000039.1"/>
</dbReference>
<evidence type="ECO:0000256" key="3">
    <source>
        <dbReference type="ARBA" id="ARBA00023082"/>
    </source>
</evidence>
<dbReference type="InterPro" id="IPR036388">
    <property type="entry name" value="WH-like_DNA-bd_sf"/>
</dbReference>
<dbReference type="Gene3D" id="1.10.10.10">
    <property type="entry name" value="Winged helix-like DNA-binding domain superfamily/Winged helix DNA-binding domain"/>
    <property type="match status" value="1"/>
</dbReference>
<gene>
    <name evidence="8" type="ORF">G7034_05335</name>
</gene>
<dbReference type="NCBIfam" id="TIGR02937">
    <property type="entry name" value="sigma70-ECF"/>
    <property type="match status" value="1"/>
</dbReference>
<sequence length="179" mass="21293">MLESDYINIAKSGDYAGYNYLLKTHWEYVKNYLINKYKDSYLAEEICIQTFAKAFDKINTYKETYAFRTWLIQIARNLAIDENRKKKIRTEPMYESTKKQISDEVPSIEDEMIKNQYANLLVLEIKKLPAQYQEIIELRYFKEMSFKAISQELGIPVNNLKVRSLRARKSLFKQLNPMS</sequence>
<keyword evidence="9" id="KW-1185">Reference proteome</keyword>
<dbReference type="GO" id="GO:0006352">
    <property type="term" value="P:DNA-templated transcription initiation"/>
    <property type="evidence" value="ECO:0007669"/>
    <property type="project" value="InterPro"/>
</dbReference>
<dbReference type="Pfam" id="PF08281">
    <property type="entry name" value="Sigma70_r4_2"/>
    <property type="match status" value="1"/>
</dbReference>
<dbReference type="Gene3D" id="1.10.1740.10">
    <property type="match status" value="1"/>
</dbReference>
<protein>
    <submittedName>
        <fullName evidence="8">Sigma-70 family RNA polymerase sigma factor</fullName>
    </submittedName>
</protein>
<dbReference type="Proteomes" id="UP000643701">
    <property type="component" value="Unassembled WGS sequence"/>
</dbReference>
<dbReference type="InterPro" id="IPR013324">
    <property type="entry name" value="RNA_pol_sigma_r3/r4-like"/>
</dbReference>
<dbReference type="PANTHER" id="PTHR43133">
    <property type="entry name" value="RNA POLYMERASE ECF-TYPE SIGMA FACTO"/>
    <property type="match status" value="1"/>
</dbReference>
<dbReference type="InterPro" id="IPR039425">
    <property type="entry name" value="RNA_pol_sigma-70-like"/>
</dbReference>
<evidence type="ECO:0000313" key="8">
    <source>
        <dbReference type="EMBL" id="NGZ89671.1"/>
    </source>
</evidence>
<dbReference type="PANTHER" id="PTHR43133:SF8">
    <property type="entry name" value="RNA POLYMERASE SIGMA FACTOR HI_1459-RELATED"/>
    <property type="match status" value="1"/>
</dbReference>
<keyword evidence="2" id="KW-0805">Transcription regulation</keyword>
<reference evidence="8" key="1">
    <citation type="submission" date="2020-03" db="EMBL/GenBank/DDBJ databases">
        <title>Psychroflexus Maritimus sp. nov., isolate from marine sediment.</title>
        <authorList>
            <person name="Zhong Y.-L."/>
        </authorList>
    </citation>
    <scope>NUCLEOTIDE SEQUENCE</scope>
    <source>
        <strain evidence="8">C1</strain>
    </source>
</reference>
<dbReference type="GO" id="GO:0016987">
    <property type="term" value="F:sigma factor activity"/>
    <property type="evidence" value="ECO:0007669"/>
    <property type="project" value="UniProtKB-KW"/>
</dbReference>
<dbReference type="Pfam" id="PF04542">
    <property type="entry name" value="Sigma70_r2"/>
    <property type="match status" value="1"/>
</dbReference>
<name>A0A967AFQ5_9FLAO</name>
<keyword evidence="4" id="KW-0238">DNA-binding</keyword>
<dbReference type="InterPro" id="IPR007627">
    <property type="entry name" value="RNA_pol_sigma70_r2"/>
</dbReference>
<dbReference type="AlphaFoldDB" id="A0A967AFQ5"/>
<proteinExistence type="inferred from homology"/>
<keyword evidence="3" id="KW-0731">Sigma factor</keyword>
<dbReference type="InterPro" id="IPR014284">
    <property type="entry name" value="RNA_pol_sigma-70_dom"/>
</dbReference>
<evidence type="ECO:0000313" key="9">
    <source>
        <dbReference type="Proteomes" id="UP000643701"/>
    </source>
</evidence>
<comment type="caution">
    <text evidence="8">The sequence shown here is derived from an EMBL/GenBank/DDBJ whole genome shotgun (WGS) entry which is preliminary data.</text>
</comment>
<evidence type="ECO:0000256" key="2">
    <source>
        <dbReference type="ARBA" id="ARBA00023015"/>
    </source>
</evidence>
<dbReference type="CDD" id="cd06171">
    <property type="entry name" value="Sigma70_r4"/>
    <property type="match status" value="1"/>
</dbReference>
<dbReference type="EMBL" id="JAANAS010000039">
    <property type="protein sequence ID" value="NGZ89671.1"/>
    <property type="molecule type" value="Genomic_DNA"/>
</dbReference>
<feature type="domain" description="RNA polymerase sigma factor 70 region 4 type 2" evidence="7">
    <location>
        <begin position="123"/>
        <end position="171"/>
    </location>
</feature>
<accession>A0A967AFQ5</accession>
<comment type="similarity">
    <text evidence="1">Belongs to the sigma-70 factor family. ECF subfamily.</text>
</comment>
<dbReference type="InterPro" id="IPR013249">
    <property type="entry name" value="RNA_pol_sigma70_r4_t2"/>
</dbReference>
<evidence type="ECO:0000256" key="4">
    <source>
        <dbReference type="ARBA" id="ARBA00023125"/>
    </source>
</evidence>
<evidence type="ECO:0000259" key="6">
    <source>
        <dbReference type="Pfam" id="PF04542"/>
    </source>
</evidence>
<feature type="domain" description="RNA polymerase sigma-70 region 2" evidence="6">
    <location>
        <begin position="25"/>
        <end position="87"/>
    </location>
</feature>
<dbReference type="SUPFAM" id="SSF88946">
    <property type="entry name" value="Sigma2 domain of RNA polymerase sigma factors"/>
    <property type="match status" value="1"/>
</dbReference>
<evidence type="ECO:0000256" key="5">
    <source>
        <dbReference type="ARBA" id="ARBA00023163"/>
    </source>
</evidence>
<dbReference type="InterPro" id="IPR013325">
    <property type="entry name" value="RNA_pol_sigma_r2"/>
</dbReference>
<keyword evidence="5" id="KW-0804">Transcription</keyword>
<organism evidence="8 9">
    <name type="scientific">Psychroflexus maritimus</name>
    <dbReference type="NCBI Taxonomy" id="2714865"/>
    <lineage>
        <taxon>Bacteria</taxon>
        <taxon>Pseudomonadati</taxon>
        <taxon>Bacteroidota</taxon>
        <taxon>Flavobacteriia</taxon>
        <taxon>Flavobacteriales</taxon>
        <taxon>Flavobacteriaceae</taxon>
        <taxon>Psychroflexus</taxon>
    </lineage>
</organism>
<evidence type="ECO:0000259" key="7">
    <source>
        <dbReference type="Pfam" id="PF08281"/>
    </source>
</evidence>
<evidence type="ECO:0000256" key="1">
    <source>
        <dbReference type="ARBA" id="ARBA00010641"/>
    </source>
</evidence>
<dbReference type="GO" id="GO:0003677">
    <property type="term" value="F:DNA binding"/>
    <property type="evidence" value="ECO:0007669"/>
    <property type="project" value="UniProtKB-KW"/>
</dbReference>
<dbReference type="SUPFAM" id="SSF88659">
    <property type="entry name" value="Sigma3 and sigma4 domains of RNA polymerase sigma factors"/>
    <property type="match status" value="1"/>
</dbReference>